<keyword evidence="3" id="KW-1185">Reference proteome</keyword>
<feature type="region of interest" description="Disordered" evidence="1">
    <location>
        <begin position="71"/>
        <end position="522"/>
    </location>
</feature>
<organism evidence="2 3">
    <name type="scientific">Sanghuangporus baumii</name>
    <name type="common">Phellinus baumii</name>
    <dbReference type="NCBI Taxonomy" id="108892"/>
    <lineage>
        <taxon>Eukaryota</taxon>
        <taxon>Fungi</taxon>
        <taxon>Dikarya</taxon>
        <taxon>Basidiomycota</taxon>
        <taxon>Agaricomycotina</taxon>
        <taxon>Agaricomycetes</taxon>
        <taxon>Hymenochaetales</taxon>
        <taxon>Hymenochaetaceae</taxon>
        <taxon>Sanghuangporus</taxon>
    </lineage>
</organism>
<proteinExistence type="predicted"/>
<name>A0A9Q5HXE0_SANBA</name>
<evidence type="ECO:0000256" key="1">
    <source>
        <dbReference type="SAM" id="MobiDB-lite"/>
    </source>
</evidence>
<gene>
    <name evidence="2" type="ORF">A7U60_g5096</name>
</gene>
<feature type="compositionally biased region" description="Basic and acidic residues" evidence="1">
    <location>
        <begin position="107"/>
        <end position="125"/>
    </location>
</feature>
<feature type="compositionally biased region" description="Basic residues" evidence="1">
    <location>
        <begin position="308"/>
        <end position="320"/>
    </location>
</feature>
<sequence length="623" mass="71618">MDPYRTGGRKAYRQHRRDDEYTFRPEPEVVSSALDGGPVPVVNGVPQWDAPLDMLPPGFRHVRGLRSSQYDRLAARFSRPHSPPSPAPIRSRPPRTSTAPFSGHHTRPPERRRGTYDDYKDERDKSRHRSSTTIDPDIIPPPRVPSPPPIPDVRRTFTMRDPSPPPIRPRPPRTSTAPFSGHHTRSPERRRETYDDYGDERDKPRYRSPGRHRSPERYEHERFTERIYEVPRESAKYRRDSDDELPRGGAARKSWEADIPIRGSGHDPRRAVDPRDDVGAARTHSPEPVIPRDRRGRSPPPEHTKSPSTRRHQHQRHPSRGHSDSEHRRNAPRPKRQGQGQGQGHRDRNRPGSPITGRGSLYEKDMEERAQRLAHEEPIVIPNYKDEDSDDSEAFRRARKAQKAKSRKDPYVEDYGSTRSRKTGESSSSRPKKAPPPSRVETEPRTRSTPKKTRRSTMPGTKPDPRYTSRKDSIPTGNSGSRQGYYRTRHKSPQVNQPSNLVDDFDIESVNSSDSGDAPPSRAKIIERCKKEAQEAVNLCENKYGWTKSVWEKKRDDFDNIDINGVSFEQDVKKRRDTLLGEFVKRLVGEKKKGEEKGDKGEVEYLKELIKKVQGWAKKDVTE</sequence>
<feature type="compositionally biased region" description="Basic and acidic residues" evidence="1">
    <location>
        <begin position="361"/>
        <end position="378"/>
    </location>
</feature>
<feature type="compositionally biased region" description="Pro residues" evidence="1">
    <location>
        <begin position="138"/>
        <end position="151"/>
    </location>
</feature>
<feature type="compositionally biased region" description="Basic and acidic residues" evidence="1">
    <location>
        <begin position="16"/>
        <end position="25"/>
    </location>
</feature>
<protein>
    <submittedName>
        <fullName evidence="2">Uncharacterized protein</fullName>
    </submittedName>
</protein>
<feature type="compositionally biased region" description="Low complexity" evidence="1">
    <location>
        <begin position="88"/>
        <end position="102"/>
    </location>
</feature>
<accession>A0A9Q5HXE0</accession>
<dbReference type="Proteomes" id="UP000757232">
    <property type="component" value="Unassembled WGS sequence"/>
</dbReference>
<dbReference type="AlphaFoldDB" id="A0A9Q5HXE0"/>
<feature type="compositionally biased region" description="Basic and acidic residues" evidence="1">
    <location>
        <begin position="213"/>
        <end position="246"/>
    </location>
</feature>
<feature type="compositionally biased region" description="Basic and acidic residues" evidence="1">
    <location>
        <begin position="264"/>
        <end position="279"/>
    </location>
</feature>
<comment type="caution">
    <text evidence="2">The sequence shown here is derived from an EMBL/GenBank/DDBJ whole genome shotgun (WGS) entry which is preliminary data.</text>
</comment>
<feature type="region of interest" description="Disordered" evidence="1">
    <location>
        <begin position="1"/>
        <end position="25"/>
    </location>
</feature>
<evidence type="ECO:0000313" key="3">
    <source>
        <dbReference type="Proteomes" id="UP000757232"/>
    </source>
</evidence>
<feature type="compositionally biased region" description="Basic residues" evidence="1">
    <location>
        <begin position="397"/>
        <end position="406"/>
    </location>
</feature>
<feature type="compositionally biased region" description="Basic and acidic residues" evidence="1">
    <location>
        <begin position="463"/>
        <end position="473"/>
    </location>
</feature>
<dbReference type="EMBL" id="LNZH02000188">
    <property type="protein sequence ID" value="OCB87773.1"/>
    <property type="molecule type" value="Genomic_DNA"/>
</dbReference>
<evidence type="ECO:0000313" key="2">
    <source>
        <dbReference type="EMBL" id="OCB87773.1"/>
    </source>
</evidence>
<feature type="compositionally biased region" description="Basic and acidic residues" evidence="1">
    <location>
        <begin position="185"/>
        <end position="205"/>
    </location>
</feature>
<reference evidence="2" key="1">
    <citation type="submission" date="2016-06" db="EMBL/GenBank/DDBJ databases">
        <title>Draft Genome sequence of the fungus Inonotus baumii.</title>
        <authorList>
            <person name="Zhu H."/>
            <person name="Lin W."/>
        </authorList>
    </citation>
    <scope>NUCLEOTIDE SEQUENCE</scope>
    <source>
        <strain evidence="2">821</strain>
    </source>
</reference>